<dbReference type="GO" id="GO:0016787">
    <property type="term" value="F:hydrolase activity"/>
    <property type="evidence" value="ECO:0007669"/>
    <property type="project" value="UniProtKB-KW"/>
</dbReference>
<protein>
    <submittedName>
        <fullName evidence="4">Serine hydrolase</fullName>
    </submittedName>
</protein>
<keyword evidence="5" id="KW-1185">Reference proteome</keyword>
<evidence type="ECO:0000259" key="2">
    <source>
        <dbReference type="Pfam" id="PF00144"/>
    </source>
</evidence>
<reference evidence="4 5" key="2">
    <citation type="submission" date="2020-08" db="EMBL/GenBank/DDBJ databases">
        <title>Stappia taiwanensis sp. nov., isolated from a coastal thermal spring.</title>
        <authorList>
            <person name="Kampfer P."/>
        </authorList>
    </citation>
    <scope>NUCLEOTIDE SEQUENCE [LARGE SCALE GENOMIC DNA]</scope>
    <source>
        <strain evidence="4 5">DSM 23284</strain>
    </source>
</reference>
<feature type="domain" description="Peptidase S12 Pab87-related C-terminal" evidence="3">
    <location>
        <begin position="434"/>
        <end position="517"/>
    </location>
</feature>
<proteinExistence type="predicted"/>
<organism evidence="4 5">
    <name type="scientific">Stappia taiwanensis</name>
    <dbReference type="NCBI Taxonomy" id="992267"/>
    <lineage>
        <taxon>Bacteria</taxon>
        <taxon>Pseudomonadati</taxon>
        <taxon>Pseudomonadota</taxon>
        <taxon>Alphaproteobacteria</taxon>
        <taxon>Hyphomicrobiales</taxon>
        <taxon>Stappiaceae</taxon>
        <taxon>Stappia</taxon>
    </lineage>
</organism>
<dbReference type="EMBL" id="JACEON010000009">
    <property type="protein sequence ID" value="MBA4612177.1"/>
    <property type="molecule type" value="Genomic_DNA"/>
</dbReference>
<dbReference type="Proteomes" id="UP000559404">
    <property type="component" value="Unassembled WGS sequence"/>
</dbReference>
<keyword evidence="1" id="KW-0732">Signal</keyword>
<dbReference type="InterPro" id="IPR012338">
    <property type="entry name" value="Beta-lactam/transpept-like"/>
</dbReference>
<evidence type="ECO:0000313" key="5">
    <source>
        <dbReference type="Proteomes" id="UP000559404"/>
    </source>
</evidence>
<dbReference type="InterPro" id="IPR021860">
    <property type="entry name" value="Peptidase_S12_Pab87-rel_C"/>
</dbReference>
<dbReference type="PANTHER" id="PTHR46825:SF15">
    <property type="entry name" value="BETA-LACTAMASE-RELATED DOMAIN-CONTAINING PROTEIN"/>
    <property type="match status" value="1"/>
</dbReference>
<feature type="signal peptide" evidence="1">
    <location>
        <begin position="1"/>
        <end position="41"/>
    </location>
</feature>
<feature type="domain" description="Beta-lactamase-related" evidence="2">
    <location>
        <begin position="62"/>
        <end position="391"/>
    </location>
</feature>
<dbReference type="Gene3D" id="3.40.710.10">
    <property type="entry name" value="DD-peptidase/beta-lactamase superfamily"/>
    <property type="match status" value="1"/>
</dbReference>
<dbReference type="SUPFAM" id="SSF56601">
    <property type="entry name" value="beta-lactamase/transpeptidase-like"/>
    <property type="match status" value="1"/>
</dbReference>
<dbReference type="InterPro" id="IPR001466">
    <property type="entry name" value="Beta-lactam-related"/>
</dbReference>
<dbReference type="PANTHER" id="PTHR46825">
    <property type="entry name" value="D-ALANYL-D-ALANINE-CARBOXYPEPTIDASE/ENDOPEPTIDASE AMPH"/>
    <property type="match status" value="1"/>
</dbReference>
<feature type="chain" id="PRO_5032509829" evidence="1">
    <location>
        <begin position="42"/>
        <end position="535"/>
    </location>
</feature>
<dbReference type="Gene3D" id="2.40.128.600">
    <property type="match status" value="1"/>
</dbReference>
<reference evidence="4 5" key="1">
    <citation type="submission" date="2020-07" db="EMBL/GenBank/DDBJ databases">
        <authorList>
            <person name="Li M."/>
        </authorList>
    </citation>
    <scope>NUCLEOTIDE SEQUENCE [LARGE SCALE GENOMIC DNA]</scope>
    <source>
        <strain evidence="4 5">DSM 23284</strain>
    </source>
</reference>
<dbReference type="Pfam" id="PF00144">
    <property type="entry name" value="Beta-lactamase"/>
    <property type="match status" value="1"/>
</dbReference>
<evidence type="ECO:0000256" key="1">
    <source>
        <dbReference type="SAM" id="SignalP"/>
    </source>
</evidence>
<comment type="caution">
    <text evidence="4">The sequence shown here is derived from an EMBL/GenBank/DDBJ whole genome shotgun (WGS) entry which is preliminary data.</text>
</comment>
<gene>
    <name evidence="4" type="ORF">H1W37_10975</name>
</gene>
<evidence type="ECO:0000259" key="3">
    <source>
        <dbReference type="Pfam" id="PF11954"/>
    </source>
</evidence>
<dbReference type="InterPro" id="IPR050491">
    <property type="entry name" value="AmpC-like"/>
</dbReference>
<name>A0A838XQX2_9HYPH</name>
<sequence>MLLSGLKIFACAPATPRRPGVRMAATVLCAAVLAGPVAAKAADPTAPTVRQERIQAAIDGLDGLAQRTLAEFKLPGLAIAVVHEGKTVFARGYGVRELGKTAKVDADTVFQIASLSKSLAASVVAQQVGEGKVAWDTPVSRHLPWFTLSDPWVGAHVTIGDLFAHRSGLPDHAGDDLELLGFSRREILERLDQLPLNAYRDSYAYTNFGLTTAAEAVAEAAGTDWASLSEKVLYAPLGMARTSSRFDDYLARDNRAVGHAFADGAFRDLQRRKPDAQSPAGGVSSTARDMARWMAMVLANGRHGEKVIIKEAGLLPALSPQVVSSRSETADRLPSFYGFGVGVGISGDGSVMLSHSGMFVLGTGTNYMMSPALDLGIVVLSNGAGVGAVEAVSAEFMDLAINGKVTRDWASGYRGLFEAQRLNAPAGSTVGKAAPAKPEPSDELGDFVGTYVSAYFGAARVDLAEDRLVLTLGPDEQRFELTHWSGNSFVFPVFNEEQPYGSRSTVTFDLSAQDPSMRVEFLDENGLGLFTRTVR</sequence>
<keyword evidence="4" id="KW-0378">Hydrolase</keyword>
<accession>A0A838XQX2</accession>
<evidence type="ECO:0000313" key="4">
    <source>
        <dbReference type="EMBL" id="MBA4612177.1"/>
    </source>
</evidence>
<dbReference type="AlphaFoldDB" id="A0A838XQX2"/>
<dbReference type="Pfam" id="PF11954">
    <property type="entry name" value="DUF3471"/>
    <property type="match status" value="1"/>
</dbReference>